<dbReference type="PANTHER" id="PTHR34820">
    <property type="entry name" value="INNER MEMBRANE PROTEIN YEBZ"/>
    <property type="match status" value="1"/>
</dbReference>
<dbReference type="PANTHER" id="PTHR34820:SF4">
    <property type="entry name" value="INNER MEMBRANE PROTEIN YEBZ"/>
    <property type="match status" value="1"/>
</dbReference>
<feature type="region of interest" description="Disordered" evidence="5">
    <location>
        <begin position="1"/>
        <end position="20"/>
    </location>
</feature>
<name>A0ABX0T5N7_9MICO</name>
<dbReference type="InterPro" id="IPR014756">
    <property type="entry name" value="Ig_E-set"/>
</dbReference>
<evidence type="ECO:0000256" key="2">
    <source>
        <dbReference type="ARBA" id="ARBA00022723"/>
    </source>
</evidence>
<reference evidence="8 9" key="1">
    <citation type="submission" date="2020-03" db="EMBL/GenBank/DDBJ databases">
        <title>Above-ground endophytic microbial communities from plants in different locations in the United States.</title>
        <authorList>
            <person name="Frank C."/>
        </authorList>
    </citation>
    <scope>NUCLEOTIDE SEQUENCE [LARGE SCALE GENOMIC DNA]</scope>
    <source>
        <strain evidence="8 9">WW7</strain>
    </source>
</reference>
<evidence type="ECO:0000313" key="8">
    <source>
        <dbReference type="EMBL" id="NII40394.1"/>
    </source>
</evidence>
<evidence type="ECO:0000256" key="1">
    <source>
        <dbReference type="ARBA" id="ARBA00004196"/>
    </source>
</evidence>
<feature type="region of interest" description="Disordered" evidence="5">
    <location>
        <begin position="162"/>
        <end position="190"/>
    </location>
</feature>
<comment type="caution">
    <text evidence="8">The sequence shown here is derived from an EMBL/GenBank/DDBJ whole genome shotgun (WGS) entry which is preliminary data.</text>
</comment>
<evidence type="ECO:0000259" key="7">
    <source>
        <dbReference type="Pfam" id="PF04234"/>
    </source>
</evidence>
<feature type="transmembrane region" description="Helical" evidence="6">
    <location>
        <begin position="196"/>
        <end position="217"/>
    </location>
</feature>
<dbReference type="Gene3D" id="2.60.40.1220">
    <property type="match status" value="1"/>
</dbReference>
<sequence length="230" mass="23038">MTTGTEHESAGQPGARPAVRRRVRAGRLGAGTLAALTLVGGAVLGLAAPASAHNYVVAATPASNSTLTALPKTFAITTNDRLLDIGDTDSGFAFRIVGPDGRYFEDGCVDVEGPTMSTAAALGKSGEYQAEWQIISADGHTVSDSYDFTWKAPAGFTPATGAMKPPTCATDGNGSTAAASTTGTESGGTASTASDALWIGAGGLVVVAAVVAVLLLVRRRPAPAADGDDD</sequence>
<feature type="compositionally biased region" description="Low complexity" evidence="5">
    <location>
        <begin position="169"/>
        <end position="190"/>
    </location>
</feature>
<evidence type="ECO:0000313" key="9">
    <source>
        <dbReference type="Proteomes" id="UP001318300"/>
    </source>
</evidence>
<proteinExistence type="predicted"/>
<evidence type="ECO:0000256" key="6">
    <source>
        <dbReference type="SAM" id="Phobius"/>
    </source>
</evidence>
<keyword evidence="2" id="KW-0479">Metal-binding</keyword>
<evidence type="ECO:0000256" key="5">
    <source>
        <dbReference type="SAM" id="MobiDB-lite"/>
    </source>
</evidence>
<keyword evidence="9" id="KW-1185">Reference proteome</keyword>
<dbReference type="InterPro" id="IPR007348">
    <property type="entry name" value="CopC_dom"/>
</dbReference>
<protein>
    <recommendedName>
        <fullName evidence="7">CopC domain-containing protein</fullName>
    </recommendedName>
</protein>
<dbReference type="InterPro" id="IPR032694">
    <property type="entry name" value="CopC/D"/>
</dbReference>
<keyword evidence="3" id="KW-0732">Signal</keyword>
<accession>A0ABX0T5N7</accession>
<dbReference type="InterPro" id="IPR014755">
    <property type="entry name" value="Cu-Rt/internalin_Ig-like"/>
</dbReference>
<feature type="domain" description="CopC" evidence="7">
    <location>
        <begin position="53"/>
        <end position="149"/>
    </location>
</feature>
<dbReference type="EMBL" id="JAAOYO010000002">
    <property type="protein sequence ID" value="NII40394.1"/>
    <property type="molecule type" value="Genomic_DNA"/>
</dbReference>
<gene>
    <name evidence="8" type="ORF">E9228_001030</name>
</gene>
<dbReference type="Proteomes" id="UP001318300">
    <property type="component" value="Unassembled WGS sequence"/>
</dbReference>
<dbReference type="RefSeq" id="WP_166779537.1">
    <property type="nucleotide sequence ID" value="NZ_JAAOYO010000002.1"/>
</dbReference>
<keyword evidence="6" id="KW-0812">Transmembrane</keyword>
<evidence type="ECO:0000256" key="3">
    <source>
        <dbReference type="ARBA" id="ARBA00022729"/>
    </source>
</evidence>
<keyword evidence="6" id="KW-0472">Membrane</keyword>
<keyword evidence="4" id="KW-0186">Copper</keyword>
<evidence type="ECO:0000256" key="4">
    <source>
        <dbReference type="ARBA" id="ARBA00023008"/>
    </source>
</evidence>
<dbReference type="SUPFAM" id="SSF81296">
    <property type="entry name" value="E set domains"/>
    <property type="match status" value="1"/>
</dbReference>
<keyword evidence="6" id="KW-1133">Transmembrane helix</keyword>
<dbReference type="Pfam" id="PF04234">
    <property type="entry name" value="CopC"/>
    <property type="match status" value="1"/>
</dbReference>
<feature type="transmembrane region" description="Helical" evidence="6">
    <location>
        <begin position="28"/>
        <end position="48"/>
    </location>
</feature>
<organism evidence="8 9">
    <name type="scientific">Curtobacterium salicis</name>
    <dbReference type="NCBI Taxonomy" id="1779862"/>
    <lineage>
        <taxon>Bacteria</taxon>
        <taxon>Bacillati</taxon>
        <taxon>Actinomycetota</taxon>
        <taxon>Actinomycetes</taxon>
        <taxon>Micrococcales</taxon>
        <taxon>Microbacteriaceae</taxon>
        <taxon>Curtobacterium</taxon>
    </lineage>
</organism>
<comment type="subcellular location">
    <subcellularLocation>
        <location evidence="1">Cell envelope</location>
    </subcellularLocation>
</comment>